<feature type="transmembrane region" description="Helical" evidence="12">
    <location>
        <begin position="537"/>
        <end position="570"/>
    </location>
</feature>
<dbReference type="GO" id="GO:0016887">
    <property type="term" value="F:ATP hydrolysis activity"/>
    <property type="evidence" value="ECO:0007669"/>
    <property type="project" value="InterPro"/>
</dbReference>
<dbReference type="OMA" id="CPQDWPS"/>
<dbReference type="OrthoDB" id="6500128at2759"/>
<evidence type="ECO:0000256" key="4">
    <source>
        <dbReference type="ARBA" id="ARBA00022692"/>
    </source>
</evidence>
<evidence type="ECO:0000313" key="16">
    <source>
        <dbReference type="Proteomes" id="UP000007799"/>
    </source>
</evidence>
<protein>
    <submittedName>
        <fullName evidence="15">Uncharacterized protein</fullName>
    </submittedName>
</protein>
<dbReference type="PANTHER" id="PTHR24223">
    <property type="entry name" value="ATP-BINDING CASSETTE SUB-FAMILY C"/>
    <property type="match status" value="1"/>
</dbReference>
<dbReference type="GO" id="GO:0005524">
    <property type="term" value="F:ATP binding"/>
    <property type="evidence" value="ECO:0007669"/>
    <property type="project" value="UniProtKB-KW"/>
</dbReference>
<dbReference type="GO" id="GO:0016020">
    <property type="term" value="C:membrane"/>
    <property type="evidence" value="ECO:0007669"/>
    <property type="project" value="InterPro"/>
</dbReference>
<evidence type="ECO:0000256" key="7">
    <source>
        <dbReference type="ARBA" id="ARBA00022840"/>
    </source>
</evidence>
<evidence type="ECO:0000256" key="5">
    <source>
        <dbReference type="ARBA" id="ARBA00022737"/>
    </source>
</evidence>
<dbReference type="PANTHER" id="PTHR24223:SF447">
    <property type="entry name" value="MULTIDRUG RESISTANCE-ASSOCIATED PROTEIN 5"/>
    <property type="match status" value="1"/>
</dbReference>
<evidence type="ECO:0000313" key="15">
    <source>
        <dbReference type="EMBL" id="EGD76178.1"/>
    </source>
</evidence>
<dbReference type="Pfam" id="PF00005">
    <property type="entry name" value="ABC_tran"/>
    <property type="match status" value="2"/>
</dbReference>
<dbReference type="FunCoup" id="F2TXR9">
    <property type="interactions" value="284"/>
</dbReference>
<dbReference type="InterPro" id="IPR050173">
    <property type="entry name" value="ABC_transporter_C-like"/>
</dbReference>
<keyword evidence="6" id="KW-0547">Nucleotide-binding</keyword>
<dbReference type="eggNOG" id="KOG0054">
    <property type="taxonomic scope" value="Eukaryota"/>
</dbReference>
<feature type="region of interest" description="Disordered" evidence="11">
    <location>
        <begin position="27"/>
        <end position="73"/>
    </location>
</feature>
<dbReference type="PROSITE" id="PS00211">
    <property type="entry name" value="ABC_TRANSPORTER_1"/>
    <property type="match status" value="2"/>
</dbReference>
<comment type="similarity">
    <text evidence="2">Belongs to the ABC transporter superfamily. ABCC family. Conjugate transporter (TC 3.A.1.208) subfamily.</text>
</comment>
<dbReference type="STRING" id="946362.F2TXR9"/>
<dbReference type="GO" id="GO:0012505">
    <property type="term" value="C:endomembrane system"/>
    <property type="evidence" value="ECO:0007669"/>
    <property type="project" value="UniProtKB-SubCell"/>
</dbReference>
<keyword evidence="8 12" id="KW-1133">Transmembrane helix</keyword>
<dbReference type="SUPFAM" id="SSF52540">
    <property type="entry name" value="P-loop containing nucleoside triphosphate hydrolases"/>
    <property type="match status" value="2"/>
</dbReference>
<reference evidence="15" key="1">
    <citation type="submission" date="2009-08" db="EMBL/GenBank/DDBJ databases">
        <title>Annotation of Salpingoeca rosetta.</title>
        <authorList>
            <consortium name="The Broad Institute Genome Sequencing Platform"/>
            <person name="Russ C."/>
            <person name="Cuomo C."/>
            <person name="Burger G."/>
            <person name="Gray M.W."/>
            <person name="Holland P.W.H."/>
            <person name="King N."/>
            <person name="Lang F.B.F."/>
            <person name="Roger A.J."/>
            <person name="Ruiz-Trillo I."/>
            <person name="Young S.K."/>
            <person name="Zeng Q."/>
            <person name="Gargeya S."/>
            <person name="Alvarado L."/>
            <person name="Berlin A."/>
            <person name="Chapman S.B."/>
            <person name="Chen Z."/>
            <person name="Freedman E."/>
            <person name="Gellesch M."/>
            <person name="Goldberg J."/>
            <person name="Griggs A."/>
            <person name="Gujja S."/>
            <person name="Heilman E."/>
            <person name="Heiman D."/>
            <person name="Howarth C."/>
            <person name="Mehta T."/>
            <person name="Neiman D."/>
            <person name="Pearson M."/>
            <person name="Roberts A."/>
            <person name="Saif S."/>
            <person name="Shea T."/>
            <person name="Shenoy N."/>
            <person name="Sisk P."/>
            <person name="Stolte C."/>
            <person name="Sykes S."/>
            <person name="White J."/>
            <person name="Yandava C."/>
            <person name="Haas B."/>
            <person name="Nusbaum C."/>
            <person name="Birren B."/>
        </authorList>
    </citation>
    <scope>NUCLEOTIDE SEQUENCE [LARGE SCALE GENOMIC DNA]</scope>
    <source>
        <strain evidence="15">ATCC 50818</strain>
    </source>
</reference>
<dbReference type="Gene3D" id="3.40.50.300">
    <property type="entry name" value="P-loop containing nucleotide triphosphate hydrolases"/>
    <property type="match status" value="2"/>
</dbReference>
<dbReference type="InterPro" id="IPR027417">
    <property type="entry name" value="P-loop_NTPase"/>
</dbReference>
<dbReference type="AlphaFoldDB" id="F2TXR9"/>
<evidence type="ECO:0000256" key="1">
    <source>
        <dbReference type="ARBA" id="ARBA00004127"/>
    </source>
</evidence>
<keyword evidence="9 12" id="KW-0472">Membrane</keyword>
<dbReference type="SMART" id="SM00382">
    <property type="entry name" value="AAA"/>
    <property type="match status" value="2"/>
</dbReference>
<comment type="subcellular location">
    <subcellularLocation>
        <location evidence="1">Endomembrane system</location>
        <topology evidence="1">Multi-pass membrane protein</topology>
    </subcellularLocation>
</comment>
<name>F2TXR9_SALR5</name>
<dbReference type="GeneID" id="16078948"/>
<dbReference type="RefSeq" id="XP_004998353.1">
    <property type="nucleotide sequence ID" value="XM_004998296.1"/>
</dbReference>
<dbReference type="SUPFAM" id="SSF90123">
    <property type="entry name" value="ABC transporter transmembrane region"/>
    <property type="match status" value="1"/>
</dbReference>
<dbReference type="CDD" id="cd18599">
    <property type="entry name" value="ABC_6TM_MRP5_8_9_D2"/>
    <property type="match status" value="1"/>
</dbReference>
<evidence type="ECO:0000259" key="13">
    <source>
        <dbReference type="PROSITE" id="PS50893"/>
    </source>
</evidence>
<evidence type="ECO:0000256" key="12">
    <source>
        <dbReference type="SAM" id="Phobius"/>
    </source>
</evidence>
<dbReference type="PROSITE" id="PS50929">
    <property type="entry name" value="ABC_TM1F"/>
    <property type="match status" value="1"/>
</dbReference>
<keyword evidence="4 12" id="KW-0812">Transmembrane</keyword>
<keyword evidence="7" id="KW-0067">ATP-binding</keyword>
<feature type="domain" description="ABC transporter" evidence="13">
    <location>
        <begin position="71"/>
        <end position="303"/>
    </location>
</feature>
<dbReference type="InterPro" id="IPR017871">
    <property type="entry name" value="ABC_transporter-like_CS"/>
</dbReference>
<feature type="compositionally biased region" description="Basic and acidic residues" evidence="11">
    <location>
        <begin position="328"/>
        <end position="339"/>
    </location>
</feature>
<dbReference type="InterPro" id="IPR003439">
    <property type="entry name" value="ABC_transporter-like_ATP-bd"/>
</dbReference>
<dbReference type="InterPro" id="IPR003593">
    <property type="entry name" value="AAA+_ATPase"/>
</dbReference>
<dbReference type="InParanoid" id="F2TXR9"/>
<dbReference type="CDD" id="cd03250">
    <property type="entry name" value="ABCC_MRP_domain1"/>
    <property type="match status" value="1"/>
</dbReference>
<keyword evidence="3" id="KW-0813">Transport</keyword>
<dbReference type="InterPro" id="IPR011527">
    <property type="entry name" value="ABC1_TM_dom"/>
</dbReference>
<sequence>MYNAEANDVAVEFADATLYWPAVVKKGEHAKSKQTHGDGNVSSTDAKSNGKPADGVNGSSNDDAGDDNTDVCAQSTGRRVGEDYIVLRDINLSVKKGKSHSTCALGAACELIGICGAVGSGKSSLLSSLLGQLHIKKGRVAIGGSVAYVAQQAWIQSDTLANNILFEQERDEDFYERVLTACSLRHDITVLPAGEETEIGERGINLSGGQKQRINLARAVYADRDVYLLDDPLSAVDAHVGRSIFDKCIKGILEGRTILLVTHQLQYLPACDRVCFLENNRAAVGTHDELMKSNTSYRKTIEQHRRSQEEEEEEEQEAVVVDGDNDDSGEKKAKLEEATKSAADVQDQGEAAKDSGEDDEKEKKEKKKASGKLVEAEDVGQGGITLATYANYARAGGGVLLFLFILLLFGCAMFSKAYSDYYLGYWIRQGDGNSTTRGDRGDPSDNPDLDMHALVYGMTLVALLAFQGFKGFLFVRQTLAASSNLHKQVFERIIHAPMSFFDTTPTGRILNRFSRDLDEIDVRLPFVAEQFLQNSALLLITLCMIAYVFPWFLLALVPIAAFFFSVVHFFRPTQRQVKRLSSATRSPLVSQLSATLQGIHTIAAFEKKDAFLTKFFSTLDQHSKCFFFFHCSSRWFAFRLDYTTAMMILATSLLAVLLHGHVSPELAALAITYAMSMAGIFQYTTRLSAEVEARFTSVERIHRYGTETPQEVGFAVKTPGDLPKNWPAFGSIAFDRVKVSYRPGLPPVLRDVTLNIRPREKIGIVGRTGAGKSTIAMVLYRMMELTSGSISIDGVDIASVEASLLRSRLSIIPQDPVLFVGSIRYNLDPFEEHSDDDIWRALERAHVKALVSSLSQGLHAPVVENGENFSVGERQLLCMARALLRHSTILVMDEATAAIDTQTDALIQETIREAFQECTVLTVAHRLNTILDSDRILVMDGGQVAESLRRPSSSTTQTPTTLT</sequence>
<dbReference type="CDD" id="cd03244">
    <property type="entry name" value="ABCC_MRP_domain2"/>
    <property type="match status" value="1"/>
</dbReference>
<gene>
    <name evidence="15" type="ORF">PTSG_00884</name>
</gene>
<feature type="transmembrane region" description="Helical" evidence="12">
    <location>
        <begin position="453"/>
        <end position="475"/>
    </location>
</feature>
<evidence type="ECO:0000256" key="6">
    <source>
        <dbReference type="ARBA" id="ARBA00022741"/>
    </source>
</evidence>
<keyword evidence="5" id="KW-0677">Repeat</keyword>
<feature type="transmembrane region" description="Helical" evidence="12">
    <location>
        <begin position="395"/>
        <end position="414"/>
    </location>
</feature>
<evidence type="ECO:0000256" key="3">
    <source>
        <dbReference type="ARBA" id="ARBA00022448"/>
    </source>
</evidence>
<dbReference type="KEGG" id="sre:PTSG_00884"/>
<feature type="compositionally biased region" description="Acidic residues" evidence="11">
    <location>
        <begin position="309"/>
        <end position="327"/>
    </location>
</feature>
<dbReference type="Pfam" id="PF00664">
    <property type="entry name" value="ABC_membrane"/>
    <property type="match status" value="1"/>
</dbReference>
<dbReference type="GO" id="GO:0140359">
    <property type="term" value="F:ABC-type transporter activity"/>
    <property type="evidence" value="ECO:0007669"/>
    <property type="project" value="InterPro"/>
</dbReference>
<dbReference type="FunFam" id="3.40.50.300:FF:000997">
    <property type="entry name" value="Multidrug resistance-associated protein 1"/>
    <property type="match status" value="1"/>
</dbReference>
<keyword evidence="16" id="KW-1185">Reference proteome</keyword>
<dbReference type="InterPro" id="IPR036640">
    <property type="entry name" value="ABC1_TM_sf"/>
</dbReference>
<accession>F2TXR9</accession>
<feature type="region of interest" description="Disordered" evidence="11">
    <location>
        <begin position="295"/>
        <end position="372"/>
    </location>
</feature>
<feature type="compositionally biased region" description="Basic and acidic residues" evidence="11">
    <location>
        <begin position="299"/>
        <end position="308"/>
    </location>
</feature>
<evidence type="ECO:0000256" key="8">
    <source>
        <dbReference type="ARBA" id="ARBA00022989"/>
    </source>
</evidence>
<dbReference type="FunFam" id="3.40.50.300:FF:000074">
    <property type="entry name" value="Multidrug resistance-associated protein 5 isoform 1"/>
    <property type="match status" value="1"/>
</dbReference>
<proteinExistence type="inferred from homology"/>
<dbReference type="PROSITE" id="PS50893">
    <property type="entry name" value="ABC_TRANSPORTER_2"/>
    <property type="match status" value="2"/>
</dbReference>
<evidence type="ECO:0000259" key="14">
    <source>
        <dbReference type="PROSITE" id="PS50929"/>
    </source>
</evidence>
<feature type="domain" description="ABC transmembrane type-1" evidence="14">
    <location>
        <begin position="403"/>
        <end position="693"/>
    </location>
</feature>
<dbReference type="EMBL" id="GL832956">
    <property type="protein sequence ID" value="EGD76178.1"/>
    <property type="molecule type" value="Genomic_DNA"/>
</dbReference>
<evidence type="ECO:0000256" key="9">
    <source>
        <dbReference type="ARBA" id="ARBA00023136"/>
    </source>
</evidence>
<evidence type="ECO:0000256" key="11">
    <source>
        <dbReference type="SAM" id="MobiDB-lite"/>
    </source>
</evidence>
<feature type="domain" description="ABC transporter" evidence="13">
    <location>
        <begin position="732"/>
        <end position="960"/>
    </location>
</feature>
<dbReference type="Gene3D" id="1.20.1560.10">
    <property type="entry name" value="ABC transporter type 1, transmembrane domain"/>
    <property type="match status" value="1"/>
</dbReference>
<dbReference type="FunFam" id="1.20.1560.10:FF:000015">
    <property type="entry name" value="multidrug resistance-associated protein 5 isoform X1"/>
    <property type="match status" value="1"/>
</dbReference>
<evidence type="ECO:0000256" key="2">
    <source>
        <dbReference type="ARBA" id="ARBA00009726"/>
    </source>
</evidence>
<evidence type="ECO:0000256" key="10">
    <source>
        <dbReference type="ARBA" id="ARBA00023180"/>
    </source>
</evidence>
<dbReference type="Proteomes" id="UP000007799">
    <property type="component" value="Unassembled WGS sequence"/>
</dbReference>
<keyword evidence="10" id="KW-0325">Glycoprotein</keyword>
<organism evidence="16">
    <name type="scientific">Salpingoeca rosetta (strain ATCC 50818 / BSB-021)</name>
    <dbReference type="NCBI Taxonomy" id="946362"/>
    <lineage>
        <taxon>Eukaryota</taxon>
        <taxon>Choanoflagellata</taxon>
        <taxon>Craspedida</taxon>
        <taxon>Salpingoecidae</taxon>
        <taxon>Salpingoeca</taxon>
    </lineage>
</organism>